<evidence type="ECO:0000256" key="2">
    <source>
        <dbReference type="ARBA" id="ARBA00022670"/>
    </source>
</evidence>
<dbReference type="InterPro" id="IPR029045">
    <property type="entry name" value="ClpP/crotonase-like_dom_sf"/>
</dbReference>
<dbReference type="InterPro" id="IPR036034">
    <property type="entry name" value="PDZ_sf"/>
</dbReference>
<gene>
    <name evidence="7" type="ORF">H8S08_04550</name>
</gene>
<dbReference type="CDD" id="cd07560">
    <property type="entry name" value="Peptidase_S41_CPP"/>
    <property type="match status" value="1"/>
</dbReference>
<dbReference type="PANTHER" id="PTHR32060">
    <property type="entry name" value="TAIL-SPECIFIC PROTEASE"/>
    <property type="match status" value="1"/>
</dbReference>
<dbReference type="EMBL" id="JACOOK010000002">
    <property type="protein sequence ID" value="MBC5616290.1"/>
    <property type="molecule type" value="Genomic_DNA"/>
</dbReference>
<dbReference type="InterPro" id="IPR041489">
    <property type="entry name" value="PDZ_6"/>
</dbReference>
<reference evidence="7 8" key="1">
    <citation type="submission" date="2020-08" db="EMBL/GenBank/DDBJ databases">
        <title>Genome public.</title>
        <authorList>
            <person name="Liu C."/>
            <person name="Sun Q."/>
        </authorList>
    </citation>
    <scope>NUCLEOTIDE SEQUENCE [LARGE SCALE GENOMIC DNA]</scope>
    <source>
        <strain evidence="7 8">New-7</strain>
    </source>
</reference>
<dbReference type="Proteomes" id="UP000636891">
    <property type="component" value="Unassembled WGS sequence"/>
</dbReference>
<keyword evidence="4 5" id="KW-0720">Serine protease</keyword>
<dbReference type="SMART" id="SM00228">
    <property type="entry name" value="PDZ"/>
    <property type="match status" value="1"/>
</dbReference>
<evidence type="ECO:0000256" key="4">
    <source>
        <dbReference type="ARBA" id="ARBA00022825"/>
    </source>
</evidence>
<evidence type="ECO:0000256" key="1">
    <source>
        <dbReference type="ARBA" id="ARBA00009179"/>
    </source>
</evidence>
<dbReference type="Pfam" id="PF03572">
    <property type="entry name" value="Peptidase_S41"/>
    <property type="match status" value="1"/>
</dbReference>
<proteinExistence type="inferred from homology"/>
<dbReference type="InterPro" id="IPR005151">
    <property type="entry name" value="Tail-specific_protease"/>
</dbReference>
<evidence type="ECO:0000313" key="8">
    <source>
        <dbReference type="Proteomes" id="UP000636891"/>
    </source>
</evidence>
<dbReference type="SMART" id="SM00245">
    <property type="entry name" value="TSPc"/>
    <property type="match status" value="1"/>
</dbReference>
<dbReference type="NCBIfam" id="TIGR00225">
    <property type="entry name" value="prc"/>
    <property type="match status" value="1"/>
</dbReference>
<name>A0ABR7CM21_9BACT</name>
<dbReference type="PANTHER" id="PTHR32060:SF30">
    <property type="entry name" value="CARBOXY-TERMINAL PROCESSING PROTEASE CTPA"/>
    <property type="match status" value="1"/>
</dbReference>
<dbReference type="CDD" id="cd06782">
    <property type="entry name" value="cpPDZ_CPP-like"/>
    <property type="match status" value="1"/>
</dbReference>
<sequence>MERVYKRLKYVLAIGAIVAAAGFSLAASRPDFALGRNIQILFNMFREVSLSYVDSVDTDKLLEDAAAGMVENLDPYTELIPENKMADFEIQTTGKYGGIGALIRKSGDYVAIAQPYEGFPADKAGLVIGDKLLAVDGENLKGYDVSKVSELLKGTPGTSMKLTVEKLLTGNPVDVSVKRERIVISGVPYYGVIDGDVGYILHDDFSEDCSDDMRTAFEKLKKQGITSLIIDLRGNGGGILQEAVKILSMFVPKGTEVVSMHGRTKSSDATFVTQAEPLDTQIPIAVLVNSMTASAAEIVSGALQDLDRAVLVGQRTFGKGLVQTPRPLGYNAFLKVTTAKYYIPSGRCIQAIDYTHRNDDGSVGLVPDSLIREYETAAGRKVYDGGGVMPDVRLDPVYTSRFTMALYGKGYIEDFANDYYKRHREGVDADTFELPDGEYGLFVAFMQDKEMDFESETLEAVKDLRKKAEREKYLDRISGELDAIGEKLKDDKNTDLELFGDEIRKLIGDEIILRYHYETGVARHTALHDPEVRQAVEVLKDQNRYRQIVTSQDTPRK</sequence>
<dbReference type="SUPFAM" id="SSF50156">
    <property type="entry name" value="PDZ domain-like"/>
    <property type="match status" value="1"/>
</dbReference>
<keyword evidence="3 5" id="KW-0378">Hydrolase</keyword>
<evidence type="ECO:0000313" key="7">
    <source>
        <dbReference type="EMBL" id="MBC5616290.1"/>
    </source>
</evidence>
<dbReference type="Gene3D" id="2.30.42.10">
    <property type="match status" value="1"/>
</dbReference>
<keyword evidence="8" id="KW-1185">Reference proteome</keyword>
<evidence type="ECO:0000256" key="5">
    <source>
        <dbReference type="RuleBase" id="RU004404"/>
    </source>
</evidence>
<accession>A0ABR7CM21</accession>
<dbReference type="RefSeq" id="WP_182424196.1">
    <property type="nucleotide sequence ID" value="NZ_JACOOK010000002.1"/>
</dbReference>
<dbReference type="Gene3D" id="3.30.750.44">
    <property type="match status" value="1"/>
</dbReference>
<dbReference type="SUPFAM" id="SSF52096">
    <property type="entry name" value="ClpP/crotonase"/>
    <property type="match status" value="1"/>
</dbReference>
<dbReference type="Pfam" id="PF17820">
    <property type="entry name" value="PDZ_6"/>
    <property type="match status" value="1"/>
</dbReference>
<protein>
    <submittedName>
        <fullName evidence="7">S41 family peptidase</fullName>
    </submittedName>
</protein>
<evidence type="ECO:0000256" key="3">
    <source>
        <dbReference type="ARBA" id="ARBA00022801"/>
    </source>
</evidence>
<dbReference type="InterPro" id="IPR004447">
    <property type="entry name" value="Peptidase_S41A"/>
</dbReference>
<dbReference type="PROSITE" id="PS50106">
    <property type="entry name" value="PDZ"/>
    <property type="match status" value="1"/>
</dbReference>
<organism evidence="7 8">
    <name type="scientific">Alistipes hominis</name>
    <dbReference type="NCBI Taxonomy" id="2763015"/>
    <lineage>
        <taxon>Bacteria</taxon>
        <taxon>Pseudomonadati</taxon>
        <taxon>Bacteroidota</taxon>
        <taxon>Bacteroidia</taxon>
        <taxon>Bacteroidales</taxon>
        <taxon>Rikenellaceae</taxon>
        <taxon>Alistipes</taxon>
    </lineage>
</organism>
<comment type="caution">
    <text evidence="7">The sequence shown here is derived from an EMBL/GenBank/DDBJ whole genome shotgun (WGS) entry which is preliminary data.</text>
</comment>
<feature type="domain" description="PDZ" evidence="6">
    <location>
        <begin position="85"/>
        <end position="157"/>
    </location>
</feature>
<dbReference type="Gene3D" id="3.90.226.10">
    <property type="entry name" value="2-enoyl-CoA Hydratase, Chain A, domain 1"/>
    <property type="match status" value="1"/>
</dbReference>
<dbReference type="InterPro" id="IPR001478">
    <property type="entry name" value="PDZ"/>
</dbReference>
<evidence type="ECO:0000259" key="6">
    <source>
        <dbReference type="PROSITE" id="PS50106"/>
    </source>
</evidence>
<keyword evidence="2 5" id="KW-0645">Protease</keyword>
<comment type="similarity">
    <text evidence="1 5">Belongs to the peptidase S41A family.</text>
</comment>